<keyword evidence="3" id="KW-1185">Reference proteome</keyword>
<evidence type="ECO:0000313" key="2">
    <source>
        <dbReference type="EMBL" id="CAK9313175.1"/>
    </source>
</evidence>
<feature type="region of interest" description="Disordered" evidence="1">
    <location>
        <begin position="1"/>
        <end position="31"/>
    </location>
</feature>
<organism evidence="2 3">
    <name type="scientific">Citrullus colocynthis</name>
    <name type="common">colocynth</name>
    <dbReference type="NCBI Taxonomy" id="252529"/>
    <lineage>
        <taxon>Eukaryota</taxon>
        <taxon>Viridiplantae</taxon>
        <taxon>Streptophyta</taxon>
        <taxon>Embryophyta</taxon>
        <taxon>Tracheophyta</taxon>
        <taxon>Spermatophyta</taxon>
        <taxon>Magnoliopsida</taxon>
        <taxon>eudicotyledons</taxon>
        <taxon>Gunneridae</taxon>
        <taxon>Pentapetalae</taxon>
        <taxon>rosids</taxon>
        <taxon>fabids</taxon>
        <taxon>Cucurbitales</taxon>
        <taxon>Cucurbitaceae</taxon>
        <taxon>Benincaseae</taxon>
        <taxon>Citrullus</taxon>
    </lineage>
</organism>
<accession>A0ABP0Y2L7</accession>
<feature type="compositionally biased region" description="Polar residues" evidence="1">
    <location>
        <begin position="12"/>
        <end position="22"/>
    </location>
</feature>
<sequence>MQAKSLIRGTQRRQLSSPNRSSLGKAEAKQQLRGKSPSDVFCFCQFYPFLNSLFFACYKIPSSSFSNPTLNQTQLHNLLHFSHQPSSLLLQTFSFPFFKWKLWGANLASSMALTGILAMHRGRGNSIKLQNITHIAISSKHKREFGMDFESDWTRHRKSSPFAAQVIRSATSFMPWSCRIPISEGYHEFL</sequence>
<evidence type="ECO:0000313" key="3">
    <source>
        <dbReference type="Proteomes" id="UP001642487"/>
    </source>
</evidence>
<reference evidence="2 3" key="1">
    <citation type="submission" date="2024-03" db="EMBL/GenBank/DDBJ databases">
        <authorList>
            <person name="Gkanogiannis A."/>
            <person name="Becerra Lopez-Lavalle L."/>
        </authorList>
    </citation>
    <scope>NUCLEOTIDE SEQUENCE [LARGE SCALE GENOMIC DNA]</scope>
</reference>
<gene>
    <name evidence="2" type="ORF">CITCOLO1_LOCUS4887</name>
</gene>
<protein>
    <submittedName>
        <fullName evidence="2">Uncharacterized protein</fullName>
    </submittedName>
</protein>
<evidence type="ECO:0000256" key="1">
    <source>
        <dbReference type="SAM" id="MobiDB-lite"/>
    </source>
</evidence>
<dbReference type="Proteomes" id="UP001642487">
    <property type="component" value="Chromosome 11"/>
</dbReference>
<name>A0ABP0Y2L7_9ROSI</name>
<proteinExistence type="predicted"/>
<dbReference type="EMBL" id="OZ021745">
    <property type="protein sequence ID" value="CAK9313175.1"/>
    <property type="molecule type" value="Genomic_DNA"/>
</dbReference>